<sequence length="407" mass="46388">MNYKEAYEKLEKYGQLHVLDYYERLTVPEKEALLEQIDTTDFKVLKYCKNNTTNQKGEISPLTAMQLAQIDEKRESYTAIGLEEIKKGKVAAVLLAGGMGTRLGSDSPKGMFDIGITRPVYIFQRIIENLLDVVKAARTWIHLFIMTSDKNHEVTMEFFEEKEYFGYNKDFVTFFRQEMVPASDYEGKAYMEEIGRISTSPNGNGGWFTSMNKWGLVDIVKKDGIEWLNVFAVDNVLQRIADPCFVGAVIANGCVSGAKVVKKKTPDERVGTLCLEDGKPSIVEYYELTEAMKEEKDERGEPAYNFGVILNYLFRERDLEAIEESKLPLHVVEKKIPYIDKEGNTVLPDKPNGYKYETLVLDMIHQVDNCLSYEVERNKEFAPIKNAMGVDSVDTARELCKENGIIL</sequence>
<dbReference type="OrthoDB" id="9806910at2"/>
<evidence type="ECO:0000256" key="3">
    <source>
        <dbReference type="ARBA" id="ARBA00022695"/>
    </source>
</evidence>
<reference evidence="4 5" key="1">
    <citation type="submission" date="2019-03" db="EMBL/GenBank/DDBJ databases">
        <title>Genomic Encyclopedia of Type Strains, Phase IV (KMG-IV): sequencing the most valuable type-strain genomes for metagenomic binning, comparative biology and taxonomic classification.</title>
        <authorList>
            <person name="Goeker M."/>
        </authorList>
    </citation>
    <scope>NUCLEOTIDE SEQUENCE [LARGE SCALE GENOMIC DNA]</scope>
    <source>
        <strain evidence="4 5">DSM 100556</strain>
    </source>
</reference>
<name>A0A4R1R6J8_9FIRM</name>
<dbReference type="SUPFAM" id="SSF53448">
    <property type="entry name" value="Nucleotide-diphospho-sugar transferases"/>
    <property type="match status" value="1"/>
</dbReference>
<keyword evidence="3" id="KW-0548">Nucleotidyltransferase</keyword>
<proteinExistence type="inferred from homology"/>
<comment type="caution">
    <text evidence="4">The sequence shown here is derived from an EMBL/GenBank/DDBJ whole genome shotgun (WGS) entry which is preliminary data.</text>
</comment>
<dbReference type="InterPro" id="IPR039741">
    <property type="entry name" value="UDP-sugar_pyrophosphorylase"/>
</dbReference>
<dbReference type="AlphaFoldDB" id="A0A4R1R6J8"/>
<dbReference type="GO" id="GO:0006048">
    <property type="term" value="P:UDP-N-acetylglucosamine biosynthetic process"/>
    <property type="evidence" value="ECO:0007669"/>
    <property type="project" value="TreeGrafter"/>
</dbReference>
<protein>
    <submittedName>
        <fullName evidence="4">UDP-N-acetylglucosamine/UDP-N-acetylgalactosamine diphosphorylase</fullName>
    </submittedName>
</protein>
<accession>A0A4R1R6J8</accession>
<gene>
    <name evidence="4" type="ORF">EDD76_101300</name>
</gene>
<keyword evidence="2" id="KW-0808">Transferase</keyword>
<dbReference type="RefSeq" id="WP_031391149.1">
    <property type="nucleotide sequence ID" value="NZ_JPNB01000002.1"/>
</dbReference>
<evidence type="ECO:0000313" key="5">
    <source>
        <dbReference type="Proteomes" id="UP000295718"/>
    </source>
</evidence>
<dbReference type="PANTHER" id="PTHR11952:SF2">
    <property type="entry name" value="LD24639P"/>
    <property type="match status" value="1"/>
</dbReference>
<dbReference type="InterPro" id="IPR002618">
    <property type="entry name" value="UDPGP_fam"/>
</dbReference>
<evidence type="ECO:0000256" key="1">
    <source>
        <dbReference type="ARBA" id="ARBA00010401"/>
    </source>
</evidence>
<evidence type="ECO:0000256" key="2">
    <source>
        <dbReference type="ARBA" id="ARBA00022679"/>
    </source>
</evidence>
<dbReference type="Gene3D" id="3.90.550.10">
    <property type="entry name" value="Spore Coat Polysaccharide Biosynthesis Protein SpsA, Chain A"/>
    <property type="match status" value="1"/>
</dbReference>
<dbReference type="EMBL" id="SLUO01000001">
    <property type="protein sequence ID" value="TCL61203.1"/>
    <property type="molecule type" value="Genomic_DNA"/>
</dbReference>
<organism evidence="4 5">
    <name type="scientific">Kineothrix alysoides</name>
    <dbReference type="NCBI Taxonomy" id="1469948"/>
    <lineage>
        <taxon>Bacteria</taxon>
        <taxon>Bacillati</taxon>
        <taxon>Bacillota</taxon>
        <taxon>Clostridia</taxon>
        <taxon>Lachnospirales</taxon>
        <taxon>Lachnospiraceae</taxon>
        <taxon>Kineothrix</taxon>
    </lineage>
</organism>
<keyword evidence="5" id="KW-1185">Reference proteome</keyword>
<dbReference type="PANTHER" id="PTHR11952">
    <property type="entry name" value="UDP- GLUCOSE PYROPHOSPHORYLASE"/>
    <property type="match status" value="1"/>
</dbReference>
<evidence type="ECO:0000313" key="4">
    <source>
        <dbReference type="EMBL" id="TCL61203.1"/>
    </source>
</evidence>
<comment type="similarity">
    <text evidence="1">Belongs to the UDPGP type 1 family.</text>
</comment>
<dbReference type="Pfam" id="PF01704">
    <property type="entry name" value="UDPGP"/>
    <property type="match status" value="1"/>
</dbReference>
<dbReference type="GO" id="GO:0003977">
    <property type="term" value="F:UDP-N-acetylglucosamine diphosphorylase activity"/>
    <property type="evidence" value="ECO:0007669"/>
    <property type="project" value="TreeGrafter"/>
</dbReference>
<dbReference type="Proteomes" id="UP000295718">
    <property type="component" value="Unassembled WGS sequence"/>
</dbReference>
<dbReference type="STRING" id="1469948.GCA_000732725_02469"/>
<dbReference type="InterPro" id="IPR029044">
    <property type="entry name" value="Nucleotide-diphossugar_trans"/>
</dbReference>